<dbReference type="InterPro" id="IPR039979">
    <property type="entry name" value="PRPF18"/>
</dbReference>
<evidence type="ECO:0000256" key="2">
    <source>
        <dbReference type="ARBA" id="ARBA00008137"/>
    </source>
</evidence>
<protein>
    <recommendedName>
        <fullName evidence="3">Pre-mRNA-splicing factor 18</fullName>
    </recommendedName>
</protein>
<reference evidence="9" key="1">
    <citation type="journal article" date="2023" name="G3 (Bethesda)">
        <title>Whole genome assemblies of Zophobas morio and Tenebrio molitor.</title>
        <authorList>
            <person name="Kaur S."/>
            <person name="Stinson S.A."/>
            <person name="diCenzo G.C."/>
        </authorList>
    </citation>
    <scope>NUCLEOTIDE SEQUENCE</scope>
    <source>
        <strain evidence="9">QUZm001</strain>
    </source>
</reference>
<keyword evidence="7" id="KW-0539">Nucleus</keyword>
<comment type="subcellular location">
    <subcellularLocation>
        <location evidence="1">Nucleus</location>
    </subcellularLocation>
</comment>
<dbReference type="Proteomes" id="UP001168821">
    <property type="component" value="Unassembled WGS sequence"/>
</dbReference>
<gene>
    <name evidence="9" type="ORF">Zmor_028364</name>
</gene>
<dbReference type="Gene3D" id="1.20.940.10">
    <property type="entry name" value="Functional domain of the splicing factor Prp18"/>
    <property type="match status" value="2"/>
</dbReference>
<proteinExistence type="inferred from homology"/>
<evidence type="ECO:0000256" key="4">
    <source>
        <dbReference type="ARBA" id="ARBA00022664"/>
    </source>
</evidence>
<organism evidence="9 10">
    <name type="scientific">Zophobas morio</name>
    <dbReference type="NCBI Taxonomy" id="2755281"/>
    <lineage>
        <taxon>Eukaryota</taxon>
        <taxon>Metazoa</taxon>
        <taxon>Ecdysozoa</taxon>
        <taxon>Arthropoda</taxon>
        <taxon>Hexapoda</taxon>
        <taxon>Insecta</taxon>
        <taxon>Pterygota</taxon>
        <taxon>Neoptera</taxon>
        <taxon>Endopterygota</taxon>
        <taxon>Coleoptera</taxon>
        <taxon>Polyphaga</taxon>
        <taxon>Cucujiformia</taxon>
        <taxon>Tenebrionidae</taxon>
        <taxon>Zophobas</taxon>
    </lineage>
</organism>
<evidence type="ECO:0000256" key="3">
    <source>
        <dbReference type="ARBA" id="ARBA00018242"/>
    </source>
</evidence>
<keyword evidence="6" id="KW-0508">mRNA splicing</keyword>
<accession>A0AA38HVD1</accession>
<feature type="domain" description="Prp18" evidence="8">
    <location>
        <begin position="19"/>
        <end position="109"/>
    </location>
</feature>
<evidence type="ECO:0000256" key="6">
    <source>
        <dbReference type="ARBA" id="ARBA00023187"/>
    </source>
</evidence>
<evidence type="ECO:0000313" key="10">
    <source>
        <dbReference type="Proteomes" id="UP001168821"/>
    </source>
</evidence>
<keyword evidence="10" id="KW-1185">Reference proteome</keyword>
<evidence type="ECO:0000256" key="1">
    <source>
        <dbReference type="ARBA" id="ARBA00004123"/>
    </source>
</evidence>
<dbReference type="AlphaFoldDB" id="A0AA38HVD1"/>
<keyword evidence="4" id="KW-0507">mRNA processing</keyword>
<comment type="caution">
    <text evidence="9">The sequence shown here is derived from an EMBL/GenBank/DDBJ whole genome shotgun (WGS) entry which is preliminary data.</text>
</comment>
<sequence>MAKDMGKGDRERDMEVIVQFLQFILHLWHEQLQSRPAEERRGIRAKQAWATYTQTQDYLIPLLRKLKTLTLPEDITDNLTEIIGHLLNANNSRASDVYLQMAIGNGPCPFVMNDVTKRKYIQGLKRLMFKCQEYYPPDPSRCAEYAPKRDKFLYTCNLTIFCM</sequence>
<dbReference type="GO" id="GO:0071021">
    <property type="term" value="C:U2-type post-spliceosomal complex"/>
    <property type="evidence" value="ECO:0007669"/>
    <property type="project" value="TreeGrafter"/>
</dbReference>
<evidence type="ECO:0000256" key="5">
    <source>
        <dbReference type="ARBA" id="ARBA00022728"/>
    </source>
</evidence>
<dbReference type="Pfam" id="PF02840">
    <property type="entry name" value="Prp18"/>
    <property type="match status" value="1"/>
</dbReference>
<dbReference type="GO" id="GO:0005682">
    <property type="term" value="C:U5 snRNP"/>
    <property type="evidence" value="ECO:0007669"/>
    <property type="project" value="TreeGrafter"/>
</dbReference>
<dbReference type="InterPro" id="IPR004098">
    <property type="entry name" value="Prp18"/>
</dbReference>
<dbReference type="GO" id="GO:0046540">
    <property type="term" value="C:U4/U6 x U5 tri-snRNP complex"/>
    <property type="evidence" value="ECO:0007669"/>
    <property type="project" value="TreeGrafter"/>
</dbReference>
<keyword evidence="5" id="KW-0747">Spliceosome</keyword>
<evidence type="ECO:0000259" key="8">
    <source>
        <dbReference type="Pfam" id="PF02840"/>
    </source>
</evidence>
<comment type="similarity">
    <text evidence="2">Belongs to the PRP18 family.</text>
</comment>
<dbReference type="SUPFAM" id="SSF47938">
    <property type="entry name" value="Functional domain of the splicing factor Prp18"/>
    <property type="match status" value="1"/>
</dbReference>
<dbReference type="PANTHER" id="PTHR13007">
    <property type="entry name" value="PRE-MRNA SPLICING FACTOR-RELATED"/>
    <property type="match status" value="1"/>
</dbReference>
<evidence type="ECO:0000313" key="9">
    <source>
        <dbReference type="EMBL" id="KAJ3641894.1"/>
    </source>
</evidence>
<dbReference type="EMBL" id="JALNTZ010000009">
    <property type="protein sequence ID" value="KAJ3641894.1"/>
    <property type="molecule type" value="Genomic_DNA"/>
</dbReference>
<name>A0AA38HVD1_9CUCU</name>
<dbReference type="PANTHER" id="PTHR13007:SF19">
    <property type="entry name" value="PRE-MRNA-SPLICING FACTOR 18"/>
    <property type="match status" value="1"/>
</dbReference>
<dbReference type="GO" id="GO:0000350">
    <property type="term" value="P:generation of catalytic spliceosome for second transesterification step"/>
    <property type="evidence" value="ECO:0007669"/>
    <property type="project" value="TreeGrafter"/>
</dbReference>
<evidence type="ECO:0000256" key="7">
    <source>
        <dbReference type="ARBA" id="ARBA00023242"/>
    </source>
</evidence>